<feature type="transmembrane region" description="Helical" evidence="1">
    <location>
        <begin position="91"/>
        <end position="110"/>
    </location>
</feature>
<dbReference type="PANTHER" id="PTHR11360:SF317">
    <property type="entry name" value="MAJOR FACILITATOR SUPERFAMILY (MFS) PROFILE DOMAIN-CONTAINING PROTEIN-RELATED"/>
    <property type="match status" value="1"/>
</dbReference>
<feature type="transmembrane region" description="Helical" evidence="1">
    <location>
        <begin position="150"/>
        <end position="172"/>
    </location>
</feature>
<proteinExistence type="predicted"/>
<evidence type="ECO:0000256" key="1">
    <source>
        <dbReference type="SAM" id="Phobius"/>
    </source>
</evidence>
<keyword evidence="1" id="KW-0812">Transmembrane</keyword>
<feature type="transmembrane region" description="Helical" evidence="1">
    <location>
        <begin position="178"/>
        <end position="202"/>
    </location>
</feature>
<evidence type="ECO:0008006" key="4">
    <source>
        <dbReference type="Google" id="ProtNLM"/>
    </source>
</evidence>
<feature type="transmembrane region" description="Helical" evidence="1">
    <location>
        <begin position="433"/>
        <end position="454"/>
    </location>
</feature>
<keyword evidence="1" id="KW-0472">Membrane</keyword>
<comment type="caution">
    <text evidence="2">The sequence shown here is derived from an EMBL/GenBank/DDBJ whole genome shotgun (WGS) entry which is preliminary data.</text>
</comment>
<dbReference type="SUPFAM" id="SSF103473">
    <property type="entry name" value="MFS general substrate transporter"/>
    <property type="match status" value="1"/>
</dbReference>
<dbReference type="Gene3D" id="1.20.1250.20">
    <property type="entry name" value="MFS general substrate transporter like domains"/>
    <property type="match status" value="2"/>
</dbReference>
<accession>D3B7G5</accession>
<name>D3B7G5_HETP5</name>
<dbReference type="InterPro" id="IPR036259">
    <property type="entry name" value="MFS_trans_sf"/>
</dbReference>
<feature type="transmembrane region" description="Helical" evidence="1">
    <location>
        <begin position="355"/>
        <end position="378"/>
    </location>
</feature>
<feature type="transmembrane region" description="Helical" evidence="1">
    <location>
        <begin position="330"/>
        <end position="349"/>
    </location>
</feature>
<evidence type="ECO:0000313" key="3">
    <source>
        <dbReference type="Proteomes" id="UP000001396"/>
    </source>
</evidence>
<reference evidence="2 3" key="1">
    <citation type="journal article" date="2011" name="Genome Res.">
        <title>Phylogeny-wide analysis of social amoeba genomes highlights ancient origins for complex intercellular communication.</title>
        <authorList>
            <person name="Heidel A.J."/>
            <person name="Lawal H.M."/>
            <person name="Felder M."/>
            <person name="Schilde C."/>
            <person name="Helps N.R."/>
            <person name="Tunggal B."/>
            <person name="Rivero F."/>
            <person name="John U."/>
            <person name="Schleicher M."/>
            <person name="Eichinger L."/>
            <person name="Platzer M."/>
            <person name="Noegel A.A."/>
            <person name="Schaap P."/>
            <person name="Gloeckner G."/>
        </authorList>
    </citation>
    <scope>NUCLEOTIDE SEQUENCE [LARGE SCALE GENOMIC DNA]</scope>
    <source>
        <strain evidence="3">ATCC 26659 / Pp 5 / PN500</strain>
    </source>
</reference>
<feature type="transmembrane region" description="Helical" evidence="1">
    <location>
        <begin position="116"/>
        <end position="138"/>
    </location>
</feature>
<gene>
    <name evidence="2" type="ORF">PPL_04403</name>
</gene>
<evidence type="ECO:0000313" key="2">
    <source>
        <dbReference type="EMBL" id="EFA82708.1"/>
    </source>
</evidence>
<dbReference type="Proteomes" id="UP000001396">
    <property type="component" value="Unassembled WGS sequence"/>
</dbReference>
<protein>
    <recommendedName>
        <fullName evidence="4">Major facilitator superfamily (MFS) profile domain-containing protein</fullName>
    </recommendedName>
</protein>
<keyword evidence="1" id="KW-1133">Transmembrane helix</keyword>
<dbReference type="RefSeq" id="XP_020434825.1">
    <property type="nucleotide sequence ID" value="XM_020575305.1"/>
</dbReference>
<dbReference type="AlphaFoldDB" id="D3B7G5"/>
<sequence length="516" mass="57857">MKDQPYQRSEKQIENDKFLIFNIPFNRWILFPCAFLVQSSLGSINSWSVFNKPIDSYIYGDQNKGRVPNGMDAIFFLLAGPFLERNGPTKGIIVGGICLAIGHYLAAIAVNTKQILILYFGYSFFSAVGNAIIYLSPISTLIKWFPDNRGLASGVAVCSVSAGNILIAQAVLPMVHAFGLIYTFIVLGSVFRGVLLALSLVYRLPPPCDKEKAPEVIDSIDIKSSGSELKTVKSETLQNEEIVLKEPNPSNVSFFQALFSNEFRMILIIFVANEMSEHIFNSHLSNMVQDIYGKNPKTATMVVTINAAFNLFGRCFIGFLSERIGRKRTFNLLLSLSLVCFLTMTHFINNGNYNGFIAFTWIYSISYGGGFGTLPAFLSEIFRNKNIAPTHGVCMATWNLSGLIGGFVFTGIYDSLRDKGHSISDPILYNTNLYWLSAIVAFGLVVSFLIPVTVRDRKYPAVPKQILKKRLFGRIIRVIKRKRNPIEIVSKEKENEEWNNYFIQHNETLNVSIKAK</sequence>
<dbReference type="InterPro" id="IPR011701">
    <property type="entry name" value="MFS"/>
</dbReference>
<dbReference type="CDD" id="cd17353">
    <property type="entry name" value="MFS_OFA_like"/>
    <property type="match status" value="1"/>
</dbReference>
<dbReference type="PANTHER" id="PTHR11360">
    <property type="entry name" value="MONOCARBOXYLATE TRANSPORTER"/>
    <property type="match status" value="1"/>
</dbReference>
<dbReference type="OMA" id="CRSRVPP"/>
<dbReference type="Pfam" id="PF07690">
    <property type="entry name" value="MFS_1"/>
    <property type="match status" value="1"/>
</dbReference>
<dbReference type="GO" id="GO:0022857">
    <property type="term" value="F:transmembrane transporter activity"/>
    <property type="evidence" value="ECO:0007669"/>
    <property type="project" value="InterPro"/>
</dbReference>
<dbReference type="InterPro" id="IPR050327">
    <property type="entry name" value="Proton-linked_MCT"/>
</dbReference>
<feature type="transmembrane region" description="Helical" evidence="1">
    <location>
        <begin position="390"/>
        <end position="413"/>
    </location>
</feature>
<dbReference type="InParanoid" id="D3B7G5"/>
<organism evidence="2 3">
    <name type="scientific">Heterostelium pallidum (strain ATCC 26659 / Pp 5 / PN500)</name>
    <name type="common">Cellular slime mold</name>
    <name type="synonym">Polysphondylium pallidum</name>
    <dbReference type="NCBI Taxonomy" id="670386"/>
    <lineage>
        <taxon>Eukaryota</taxon>
        <taxon>Amoebozoa</taxon>
        <taxon>Evosea</taxon>
        <taxon>Eumycetozoa</taxon>
        <taxon>Dictyostelia</taxon>
        <taxon>Acytosteliales</taxon>
        <taxon>Acytosteliaceae</taxon>
        <taxon>Heterostelium</taxon>
    </lineage>
</organism>
<dbReference type="GeneID" id="31359890"/>
<dbReference type="EMBL" id="ADBJ01000018">
    <property type="protein sequence ID" value="EFA82708.1"/>
    <property type="molecule type" value="Genomic_DNA"/>
</dbReference>
<keyword evidence="3" id="KW-1185">Reference proteome</keyword>